<feature type="non-terminal residue" evidence="5">
    <location>
        <position position="1"/>
    </location>
</feature>
<dbReference type="PROSITE" id="PS50901">
    <property type="entry name" value="FTSK"/>
    <property type="match status" value="1"/>
</dbReference>
<dbReference type="Proteomes" id="UP001597083">
    <property type="component" value="Unassembled WGS sequence"/>
</dbReference>
<gene>
    <name evidence="5" type="ORF">ACFQ07_06310</name>
</gene>
<evidence type="ECO:0000313" key="5">
    <source>
        <dbReference type="EMBL" id="MFD0851824.1"/>
    </source>
</evidence>
<protein>
    <submittedName>
        <fullName evidence="5">FtsK/SpoIIIE domain-containing protein</fullName>
    </submittedName>
</protein>
<dbReference type="InterPro" id="IPR002543">
    <property type="entry name" value="FtsK_dom"/>
</dbReference>
<evidence type="ECO:0000256" key="3">
    <source>
        <dbReference type="PROSITE-ProRule" id="PRU00289"/>
    </source>
</evidence>
<dbReference type="InterPro" id="IPR050206">
    <property type="entry name" value="FtsK/SpoIIIE/SftA"/>
</dbReference>
<feature type="domain" description="FtsK" evidence="4">
    <location>
        <begin position="1"/>
        <end position="121"/>
    </location>
</feature>
<evidence type="ECO:0000256" key="2">
    <source>
        <dbReference type="ARBA" id="ARBA00022840"/>
    </source>
</evidence>
<organism evidence="5 6">
    <name type="scientific">Actinomadura adrarensis</name>
    <dbReference type="NCBI Taxonomy" id="1819600"/>
    <lineage>
        <taxon>Bacteria</taxon>
        <taxon>Bacillati</taxon>
        <taxon>Actinomycetota</taxon>
        <taxon>Actinomycetes</taxon>
        <taxon>Streptosporangiales</taxon>
        <taxon>Thermomonosporaceae</taxon>
        <taxon>Actinomadura</taxon>
    </lineage>
</organism>
<keyword evidence="2 3" id="KW-0067">ATP-binding</keyword>
<dbReference type="Pfam" id="PF01580">
    <property type="entry name" value="FtsK_SpoIIIE"/>
    <property type="match status" value="1"/>
</dbReference>
<name>A0ABW3CDS7_9ACTN</name>
<dbReference type="EMBL" id="JBHTIR010000817">
    <property type="protein sequence ID" value="MFD0851824.1"/>
    <property type="molecule type" value="Genomic_DNA"/>
</dbReference>
<reference evidence="6" key="1">
    <citation type="journal article" date="2019" name="Int. J. Syst. Evol. Microbiol.">
        <title>The Global Catalogue of Microorganisms (GCM) 10K type strain sequencing project: providing services to taxonomists for standard genome sequencing and annotation.</title>
        <authorList>
            <consortium name="The Broad Institute Genomics Platform"/>
            <consortium name="The Broad Institute Genome Sequencing Center for Infectious Disease"/>
            <person name="Wu L."/>
            <person name="Ma J."/>
        </authorList>
    </citation>
    <scope>NUCLEOTIDE SEQUENCE [LARGE SCALE GENOMIC DNA]</scope>
    <source>
        <strain evidence="6">JCM 31696</strain>
    </source>
</reference>
<evidence type="ECO:0000256" key="1">
    <source>
        <dbReference type="ARBA" id="ARBA00022741"/>
    </source>
</evidence>
<dbReference type="PANTHER" id="PTHR22683">
    <property type="entry name" value="SPORULATION PROTEIN RELATED"/>
    <property type="match status" value="1"/>
</dbReference>
<comment type="caution">
    <text evidence="3">Lacks conserved residue(s) required for the propagation of feature annotation.</text>
</comment>
<comment type="caution">
    <text evidence="5">The sequence shown here is derived from an EMBL/GenBank/DDBJ whole genome shotgun (WGS) entry which is preliminary data.</text>
</comment>
<dbReference type="SUPFAM" id="SSF52540">
    <property type="entry name" value="P-loop containing nucleoside triphosphate hydrolases"/>
    <property type="match status" value="1"/>
</dbReference>
<keyword evidence="6" id="KW-1185">Reference proteome</keyword>
<feature type="non-terminal residue" evidence="5">
    <location>
        <position position="181"/>
    </location>
</feature>
<sequence>LESLAAELRRREEVLLEAGAKDIDDYNDLRDRSPGSANGNGGGEALEPMPRLVLVIDEFAAMVTELPDFMTGLVDIGRRGRSLGVHLILATQRPAGVVTGDIRANTNLRIALRVTDPDESTDVLESPEAAQISKSTPGRCYVRSGASELHVVQSARVGGRRPGAVVEEEATVLPVPWQGLG</sequence>
<dbReference type="PANTHER" id="PTHR22683:SF1">
    <property type="entry name" value="TYPE VII SECRETION SYSTEM PROTEIN ESSC"/>
    <property type="match status" value="1"/>
</dbReference>
<evidence type="ECO:0000313" key="6">
    <source>
        <dbReference type="Proteomes" id="UP001597083"/>
    </source>
</evidence>
<keyword evidence="1 3" id="KW-0547">Nucleotide-binding</keyword>
<evidence type="ECO:0000259" key="4">
    <source>
        <dbReference type="PROSITE" id="PS50901"/>
    </source>
</evidence>
<dbReference type="InterPro" id="IPR027417">
    <property type="entry name" value="P-loop_NTPase"/>
</dbReference>
<proteinExistence type="predicted"/>
<accession>A0ABW3CDS7</accession>
<dbReference type="Gene3D" id="3.40.50.300">
    <property type="entry name" value="P-loop containing nucleotide triphosphate hydrolases"/>
    <property type="match status" value="1"/>
</dbReference>